<dbReference type="AlphaFoldDB" id="A0A420DKL3"/>
<keyword evidence="1" id="KW-0732">Signal</keyword>
<dbReference type="RefSeq" id="WP_120200946.1">
    <property type="nucleotide sequence ID" value="NZ_RAQJ01000003.1"/>
</dbReference>
<accession>A0A420DKL3</accession>
<keyword evidence="4" id="KW-1185">Reference proteome</keyword>
<dbReference type="OrthoDB" id="1259003at2"/>
<protein>
    <submittedName>
        <fullName evidence="3">Outer membrane protein with beta-barrel domain</fullName>
    </submittedName>
</protein>
<dbReference type="InterPro" id="IPR011250">
    <property type="entry name" value="OMP/PagP_B-barrel"/>
</dbReference>
<gene>
    <name evidence="3" type="ORF">BXY80_1708</name>
</gene>
<dbReference type="Proteomes" id="UP000284892">
    <property type="component" value="Unassembled WGS sequence"/>
</dbReference>
<organism evidence="3 4">
    <name type="scientific">Ichthyenterobacterium magnum</name>
    <dbReference type="NCBI Taxonomy" id="1230530"/>
    <lineage>
        <taxon>Bacteria</taxon>
        <taxon>Pseudomonadati</taxon>
        <taxon>Bacteroidota</taxon>
        <taxon>Flavobacteriia</taxon>
        <taxon>Flavobacteriales</taxon>
        <taxon>Flavobacteriaceae</taxon>
        <taxon>Ichthyenterobacterium</taxon>
    </lineage>
</organism>
<sequence length="177" mass="19363">MKTIITALVLVLFTTLSFSQDVKYGVRGGFNISNLDFDPDATFENKHRNSFAFGGFVDFGLGEKFSILTELQYSAEGGGKDESLRANFVQVPVLVRVKIGDSFLIGAGPQLSLKSWFHEDGIKNLTFSVVGGVEYMLNDELFIDARYTYGLSNILDGNAAGLEAKNTNIQIGFGIKI</sequence>
<proteinExistence type="predicted"/>
<dbReference type="Pfam" id="PF13505">
    <property type="entry name" value="OMP_b-brl"/>
    <property type="match status" value="1"/>
</dbReference>
<evidence type="ECO:0000313" key="3">
    <source>
        <dbReference type="EMBL" id="RKE94697.1"/>
    </source>
</evidence>
<evidence type="ECO:0000259" key="2">
    <source>
        <dbReference type="Pfam" id="PF13505"/>
    </source>
</evidence>
<feature type="domain" description="Outer membrane protein beta-barrel" evidence="2">
    <location>
        <begin position="6"/>
        <end position="175"/>
    </location>
</feature>
<dbReference type="SUPFAM" id="SSF56925">
    <property type="entry name" value="OMPA-like"/>
    <property type="match status" value="1"/>
</dbReference>
<evidence type="ECO:0000313" key="4">
    <source>
        <dbReference type="Proteomes" id="UP000284892"/>
    </source>
</evidence>
<comment type="caution">
    <text evidence="3">The sequence shown here is derived from an EMBL/GenBank/DDBJ whole genome shotgun (WGS) entry which is preliminary data.</text>
</comment>
<dbReference type="EMBL" id="RAQJ01000003">
    <property type="protein sequence ID" value="RKE94697.1"/>
    <property type="molecule type" value="Genomic_DNA"/>
</dbReference>
<dbReference type="InterPro" id="IPR027385">
    <property type="entry name" value="Beta-barrel_OMP"/>
</dbReference>
<name>A0A420DKL3_9FLAO</name>
<evidence type="ECO:0000256" key="1">
    <source>
        <dbReference type="ARBA" id="ARBA00022729"/>
    </source>
</evidence>
<reference evidence="3 4" key="1">
    <citation type="submission" date="2018-09" db="EMBL/GenBank/DDBJ databases">
        <title>Genomic Encyclopedia of Archaeal and Bacterial Type Strains, Phase II (KMG-II): from individual species to whole genera.</title>
        <authorList>
            <person name="Goeker M."/>
        </authorList>
    </citation>
    <scope>NUCLEOTIDE SEQUENCE [LARGE SCALE GENOMIC DNA]</scope>
    <source>
        <strain evidence="3 4">DSM 26283</strain>
    </source>
</reference>